<comment type="caution">
    <text evidence="2">The sequence shown here is derived from an EMBL/GenBank/DDBJ whole genome shotgun (WGS) entry which is preliminary data.</text>
</comment>
<gene>
    <name evidence="2" type="ORF">C7H79_06445</name>
</gene>
<dbReference type="Proteomes" id="UP000241912">
    <property type="component" value="Unassembled WGS sequence"/>
</dbReference>
<dbReference type="EMBL" id="PXXU01000014">
    <property type="protein sequence ID" value="PSJ17765.1"/>
    <property type="molecule type" value="Genomic_DNA"/>
</dbReference>
<organism evidence="2 3">
    <name type="scientific">Nitrosomonas supralitoralis</name>
    <dbReference type="NCBI Taxonomy" id="2116706"/>
    <lineage>
        <taxon>Bacteria</taxon>
        <taxon>Pseudomonadati</taxon>
        <taxon>Pseudomonadota</taxon>
        <taxon>Betaproteobacteria</taxon>
        <taxon>Nitrosomonadales</taxon>
        <taxon>Nitrosomonadaceae</taxon>
        <taxon>Nitrosomonas</taxon>
    </lineage>
</organism>
<keyword evidence="3" id="KW-1185">Reference proteome</keyword>
<accession>A0A2P7NWG2</accession>
<reference evidence="2 3" key="1">
    <citation type="submission" date="2018-03" db="EMBL/GenBank/DDBJ databases">
        <title>Draft genome of Nitrosomonas supralitoralis APG5.</title>
        <authorList>
            <person name="Urakawa H."/>
            <person name="Lopez J.V."/>
        </authorList>
    </citation>
    <scope>NUCLEOTIDE SEQUENCE [LARGE SCALE GENOMIC DNA]</scope>
    <source>
        <strain evidence="2 3">APG5</strain>
    </source>
</reference>
<name>A0A2P7NWG2_9PROT</name>
<protein>
    <submittedName>
        <fullName evidence="2">C4-dicarboxylate ABC transporter</fullName>
    </submittedName>
</protein>
<dbReference type="OrthoDB" id="8549376at2"/>
<proteinExistence type="predicted"/>
<dbReference type="RefSeq" id="WP_106706475.1">
    <property type="nucleotide sequence ID" value="NZ_PXXU01000014.1"/>
</dbReference>
<evidence type="ECO:0000313" key="3">
    <source>
        <dbReference type="Proteomes" id="UP000241912"/>
    </source>
</evidence>
<keyword evidence="1" id="KW-0472">Membrane</keyword>
<dbReference type="AlphaFoldDB" id="A0A2P7NWG2"/>
<evidence type="ECO:0000256" key="1">
    <source>
        <dbReference type="SAM" id="Phobius"/>
    </source>
</evidence>
<sequence>MTTNQVFAITALVIVGIFFGIVAMLGLPQSILEWIITDGALAIILYISYLAIGVFQGPSKPRMR</sequence>
<evidence type="ECO:0000313" key="2">
    <source>
        <dbReference type="EMBL" id="PSJ17765.1"/>
    </source>
</evidence>
<keyword evidence="1" id="KW-1133">Transmembrane helix</keyword>
<feature type="transmembrane region" description="Helical" evidence="1">
    <location>
        <begin position="7"/>
        <end position="28"/>
    </location>
</feature>
<keyword evidence="1" id="KW-0812">Transmembrane</keyword>
<feature type="transmembrane region" description="Helical" evidence="1">
    <location>
        <begin position="34"/>
        <end position="55"/>
    </location>
</feature>